<proteinExistence type="predicted"/>
<gene>
    <name evidence="3" type="primary">leuA_71</name>
    <name evidence="3" type="ORF">SDC9_190108</name>
</gene>
<dbReference type="Pfam" id="PF00682">
    <property type="entry name" value="HMGL-like"/>
    <property type="match status" value="1"/>
</dbReference>
<dbReference type="InterPro" id="IPR013785">
    <property type="entry name" value="Aldolase_TIM"/>
</dbReference>
<organism evidence="3">
    <name type="scientific">bioreactor metagenome</name>
    <dbReference type="NCBI Taxonomy" id="1076179"/>
    <lineage>
        <taxon>unclassified sequences</taxon>
        <taxon>metagenomes</taxon>
        <taxon>ecological metagenomes</taxon>
    </lineage>
</organism>
<dbReference type="AlphaFoldDB" id="A0A645HU27"/>
<name>A0A645HU27_9ZZZZ</name>
<keyword evidence="3" id="KW-0808">Transferase</keyword>
<protein>
    <submittedName>
        <fullName evidence="3">2-isopropylmalate synthase</fullName>
        <ecNumber evidence="3">2.3.3.13</ecNumber>
    </submittedName>
</protein>
<reference evidence="3" key="1">
    <citation type="submission" date="2019-08" db="EMBL/GenBank/DDBJ databases">
        <authorList>
            <person name="Kucharzyk K."/>
            <person name="Murdoch R.W."/>
            <person name="Higgins S."/>
            <person name="Loffler F."/>
        </authorList>
    </citation>
    <scope>NUCLEOTIDE SEQUENCE</scope>
</reference>
<dbReference type="InterPro" id="IPR000891">
    <property type="entry name" value="PYR_CT"/>
</dbReference>
<accession>A0A645HU27</accession>
<evidence type="ECO:0000256" key="1">
    <source>
        <dbReference type="SAM" id="MobiDB-lite"/>
    </source>
</evidence>
<dbReference type="EC" id="2.3.3.13" evidence="3"/>
<feature type="region of interest" description="Disordered" evidence="1">
    <location>
        <begin position="114"/>
        <end position="142"/>
    </location>
</feature>
<sequence length="171" mass="18424">MKLIADEIRTSTVCVLARTVKDDIDKAWAAVQGAARPRIHTFIATSPIHMEYKLKMSPEQVLEQAEAMVGYAASLCPEVEFSAEDATRSDVDFLALVFDRVIAAGAKSSTFPTPSAIRHRTSSITSSKPFGRSPVSLTPSGSPCTATMTWDWASPTASLPSAPALPRWNAQ</sequence>
<dbReference type="PANTHER" id="PTHR10277:SF9">
    <property type="entry name" value="2-ISOPROPYLMALATE SYNTHASE 1, CHLOROPLASTIC-RELATED"/>
    <property type="match status" value="1"/>
</dbReference>
<evidence type="ECO:0000313" key="3">
    <source>
        <dbReference type="EMBL" id="MPN42551.1"/>
    </source>
</evidence>
<evidence type="ECO:0000259" key="2">
    <source>
        <dbReference type="Pfam" id="PF00682"/>
    </source>
</evidence>
<dbReference type="PANTHER" id="PTHR10277">
    <property type="entry name" value="HOMOCITRATE SYNTHASE-RELATED"/>
    <property type="match status" value="1"/>
</dbReference>
<keyword evidence="3" id="KW-0012">Acyltransferase</keyword>
<feature type="domain" description="Pyruvate carboxyltransferase" evidence="2">
    <location>
        <begin position="2"/>
        <end position="108"/>
    </location>
</feature>
<dbReference type="Gene3D" id="3.20.20.70">
    <property type="entry name" value="Aldolase class I"/>
    <property type="match status" value="1"/>
</dbReference>
<dbReference type="GO" id="GO:0003852">
    <property type="term" value="F:2-isopropylmalate synthase activity"/>
    <property type="evidence" value="ECO:0007669"/>
    <property type="project" value="UniProtKB-EC"/>
</dbReference>
<dbReference type="SUPFAM" id="SSF51569">
    <property type="entry name" value="Aldolase"/>
    <property type="match status" value="1"/>
</dbReference>
<dbReference type="GO" id="GO:0009098">
    <property type="term" value="P:L-leucine biosynthetic process"/>
    <property type="evidence" value="ECO:0007669"/>
    <property type="project" value="TreeGrafter"/>
</dbReference>
<comment type="caution">
    <text evidence="3">The sequence shown here is derived from an EMBL/GenBank/DDBJ whole genome shotgun (WGS) entry which is preliminary data.</text>
</comment>
<dbReference type="EMBL" id="VSSQ01100355">
    <property type="protein sequence ID" value="MPN42551.1"/>
    <property type="molecule type" value="Genomic_DNA"/>
</dbReference>
<dbReference type="InterPro" id="IPR050073">
    <property type="entry name" value="2-IPM_HCS-like"/>
</dbReference>